<keyword evidence="3" id="KW-0804">Transcription</keyword>
<dbReference type="Gene3D" id="3.40.50.2300">
    <property type="match status" value="2"/>
</dbReference>
<keyword evidence="1" id="KW-0805">Transcription regulation</keyword>
<keyword evidence="7" id="KW-1185">Reference proteome</keyword>
<evidence type="ECO:0000259" key="5">
    <source>
        <dbReference type="PROSITE" id="PS50932"/>
    </source>
</evidence>
<dbReference type="InterPro" id="IPR046335">
    <property type="entry name" value="LacI/GalR-like_sensor"/>
</dbReference>
<dbReference type="CDD" id="cd06267">
    <property type="entry name" value="PBP1_LacI_sugar_binding-like"/>
    <property type="match status" value="1"/>
</dbReference>
<sequence>MGEEDSTSATEDAHEEQEELAPASSKTPTIADVARLAGVSIATASRTLNRTRPVAAHLQSQVLAAARELGYAPNPHARALARAHDTTIGVIVHDVSDPYFSEIVRGILQATSDAGQMVLIANTYRDRERELAYMASFRARRTGALIIAGSGMEDRDFGALMTRQILDFEAAGGRTALIGRHYAPGDVVMADNLGGARALAEHLVQLGHRTIGVIAGPERLTATHDRLAGFRGVLEEAGIALPEQHIIAGGDFTREAGASGATTLLDRVPGLTAIFALNDVMAIGALSILRSRGLRIPEDVSLCGFDDIPLAPDLWPPLTTVRVPMVEMGAQALALARLPKGSEIRVVHLSTRLVVRESTAAPRSR</sequence>
<dbReference type="SMART" id="SM00354">
    <property type="entry name" value="HTH_LACI"/>
    <property type="match status" value="1"/>
</dbReference>
<dbReference type="Pfam" id="PF00356">
    <property type="entry name" value="LacI"/>
    <property type="match status" value="1"/>
</dbReference>
<evidence type="ECO:0000313" key="7">
    <source>
        <dbReference type="Proteomes" id="UP001370348"/>
    </source>
</evidence>
<dbReference type="SUPFAM" id="SSF47413">
    <property type="entry name" value="lambda repressor-like DNA-binding domains"/>
    <property type="match status" value="1"/>
</dbReference>
<feature type="domain" description="HTH lacI-type" evidence="5">
    <location>
        <begin position="28"/>
        <end position="82"/>
    </location>
</feature>
<dbReference type="CDD" id="cd01392">
    <property type="entry name" value="HTH_LacI"/>
    <property type="match status" value="1"/>
</dbReference>
<dbReference type="PROSITE" id="PS50932">
    <property type="entry name" value="HTH_LACI_2"/>
    <property type="match status" value="1"/>
</dbReference>
<evidence type="ECO:0000256" key="1">
    <source>
        <dbReference type="ARBA" id="ARBA00023015"/>
    </source>
</evidence>
<proteinExistence type="predicted"/>
<protein>
    <submittedName>
        <fullName evidence="6">LacI family transcriptional regulator</fullName>
    </submittedName>
</protein>
<gene>
    <name evidence="6" type="ORF">LZC94_16995</name>
</gene>
<dbReference type="InterPro" id="IPR028082">
    <property type="entry name" value="Peripla_BP_I"/>
</dbReference>
<evidence type="ECO:0000256" key="3">
    <source>
        <dbReference type="ARBA" id="ARBA00023163"/>
    </source>
</evidence>
<dbReference type="InterPro" id="IPR000843">
    <property type="entry name" value="HTH_LacI"/>
</dbReference>
<dbReference type="PANTHER" id="PTHR30146:SF109">
    <property type="entry name" value="HTH-TYPE TRANSCRIPTIONAL REGULATOR GALS"/>
    <property type="match status" value="1"/>
</dbReference>
<dbReference type="EMBL" id="CP089984">
    <property type="protein sequence ID" value="WXB18922.1"/>
    <property type="molecule type" value="Genomic_DNA"/>
</dbReference>
<dbReference type="Pfam" id="PF13377">
    <property type="entry name" value="Peripla_BP_3"/>
    <property type="match status" value="1"/>
</dbReference>
<dbReference type="InterPro" id="IPR010982">
    <property type="entry name" value="Lambda_DNA-bd_dom_sf"/>
</dbReference>
<dbReference type="Proteomes" id="UP001370348">
    <property type="component" value="Chromosome"/>
</dbReference>
<evidence type="ECO:0000256" key="2">
    <source>
        <dbReference type="ARBA" id="ARBA00023125"/>
    </source>
</evidence>
<feature type="region of interest" description="Disordered" evidence="4">
    <location>
        <begin position="1"/>
        <end position="27"/>
    </location>
</feature>
<organism evidence="6 7">
    <name type="scientific">Pendulispora albinea</name>
    <dbReference type="NCBI Taxonomy" id="2741071"/>
    <lineage>
        <taxon>Bacteria</taxon>
        <taxon>Pseudomonadati</taxon>
        <taxon>Myxococcota</taxon>
        <taxon>Myxococcia</taxon>
        <taxon>Myxococcales</taxon>
        <taxon>Sorangiineae</taxon>
        <taxon>Pendulisporaceae</taxon>
        <taxon>Pendulispora</taxon>
    </lineage>
</organism>
<dbReference type="RefSeq" id="WP_394828547.1">
    <property type="nucleotide sequence ID" value="NZ_CP089984.1"/>
</dbReference>
<dbReference type="PANTHER" id="PTHR30146">
    <property type="entry name" value="LACI-RELATED TRANSCRIPTIONAL REPRESSOR"/>
    <property type="match status" value="1"/>
</dbReference>
<reference evidence="6 7" key="1">
    <citation type="submission" date="2021-12" db="EMBL/GenBank/DDBJ databases">
        <title>Discovery of the Pendulisporaceae a myxobacterial family with distinct sporulation behavior and unique specialized metabolism.</title>
        <authorList>
            <person name="Garcia R."/>
            <person name="Popoff A."/>
            <person name="Bader C.D."/>
            <person name="Loehr J."/>
            <person name="Walesch S."/>
            <person name="Walt C."/>
            <person name="Boldt J."/>
            <person name="Bunk B."/>
            <person name="Haeckl F.J.F.P.J."/>
            <person name="Gunesch A.P."/>
            <person name="Birkelbach J."/>
            <person name="Nuebel U."/>
            <person name="Pietschmann T."/>
            <person name="Bach T."/>
            <person name="Mueller R."/>
        </authorList>
    </citation>
    <scope>NUCLEOTIDE SEQUENCE [LARGE SCALE GENOMIC DNA]</scope>
    <source>
        <strain evidence="6 7">MSr11954</strain>
    </source>
</reference>
<evidence type="ECO:0000313" key="6">
    <source>
        <dbReference type="EMBL" id="WXB18922.1"/>
    </source>
</evidence>
<keyword evidence="2" id="KW-0238">DNA-binding</keyword>
<dbReference type="SUPFAM" id="SSF53822">
    <property type="entry name" value="Periplasmic binding protein-like I"/>
    <property type="match status" value="1"/>
</dbReference>
<dbReference type="PRINTS" id="PR00036">
    <property type="entry name" value="HTHLACI"/>
</dbReference>
<name>A0ABZ2M8W1_9BACT</name>
<evidence type="ECO:0000256" key="4">
    <source>
        <dbReference type="SAM" id="MobiDB-lite"/>
    </source>
</evidence>
<dbReference type="Gene3D" id="1.10.260.40">
    <property type="entry name" value="lambda repressor-like DNA-binding domains"/>
    <property type="match status" value="1"/>
</dbReference>
<accession>A0ABZ2M8W1</accession>